<reference evidence="4" key="1">
    <citation type="submission" date="2015-08" db="EMBL/GenBank/DDBJ databases">
        <authorList>
            <person name="Varghese N."/>
        </authorList>
    </citation>
    <scope>NUCLEOTIDE SEQUENCE [LARGE SCALE GENOMIC DNA]</scope>
    <source>
        <strain evidence="4">DSM 27808</strain>
    </source>
</reference>
<dbReference type="PANTHER" id="PTHR43597:SF5">
    <property type="entry name" value="SUFE-LIKE PROTEIN 2, CHLOROPLASTIC"/>
    <property type="match status" value="1"/>
</dbReference>
<evidence type="ECO:0000313" key="3">
    <source>
        <dbReference type="EMBL" id="CUA86628.1"/>
    </source>
</evidence>
<evidence type="ECO:0000256" key="1">
    <source>
        <dbReference type="ARBA" id="ARBA00010282"/>
    </source>
</evidence>
<keyword evidence="4" id="KW-1185">Reference proteome</keyword>
<dbReference type="Gene3D" id="3.90.1010.10">
    <property type="match status" value="1"/>
</dbReference>
<sequence>MRKSDTSLPDNSCYGILAESDLLALRSQLGSRENRMRYLVQLAKQAAVDHEFRTPEREVFGCEARVWMQADWRADAVAGEALSLTVDSESRVVLGLLMIIRQALHGASRAQVAAYSLDQHFDTLGLADFVTSSRRNGLRNVIAKL</sequence>
<dbReference type="InterPro" id="IPR003808">
    <property type="entry name" value="Fe-S_metab-assoc_dom"/>
</dbReference>
<protein>
    <submittedName>
        <fullName evidence="3">Sulfur transfer protein SufE, Fe-S center assembly</fullName>
    </submittedName>
</protein>
<dbReference type="Pfam" id="PF02657">
    <property type="entry name" value="SufE"/>
    <property type="match status" value="1"/>
</dbReference>
<dbReference type="Proteomes" id="UP000182598">
    <property type="component" value="Unassembled WGS sequence"/>
</dbReference>
<dbReference type="SUPFAM" id="SSF82649">
    <property type="entry name" value="SufE/NifU"/>
    <property type="match status" value="1"/>
</dbReference>
<organism evidence="3 4">
    <name type="scientific">Pseudidiomarina woesei</name>
    <dbReference type="NCBI Taxonomy" id="1381080"/>
    <lineage>
        <taxon>Bacteria</taxon>
        <taxon>Pseudomonadati</taxon>
        <taxon>Pseudomonadota</taxon>
        <taxon>Gammaproteobacteria</taxon>
        <taxon>Alteromonadales</taxon>
        <taxon>Idiomarinaceae</taxon>
        <taxon>Pseudidiomarina</taxon>
    </lineage>
</organism>
<dbReference type="RefSeq" id="WP_055439205.1">
    <property type="nucleotide sequence ID" value="NZ_CYHB01000004.1"/>
</dbReference>
<dbReference type="EMBL" id="CYHB01000004">
    <property type="protein sequence ID" value="CUA86628.1"/>
    <property type="molecule type" value="Genomic_DNA"/>
</dbReference>
<gene>
    <name evidence="3" type="ORF">Ga0061064_1544</name>
</gene>
<dbReference type="AlphaFoldDB" id="A0A0K6H6W5"/>
<evidence type="ECO:0000259" key="2">
    <source>
        <dbReference type="Pfam" id="PF02657"/>
    </source>
</evidence>
<evidence type="ECO:0000313" key="4">
    <source>
        <dbReference type="Proteomes" id="UP000182598"/>
    </source>
</evidence>
<feature type="domain" description="Fe-S metabolism associated" evidence="2">
    <location>
        <begin position="28"/>
        <end position="144"/>
    </location>
</feature>
<accession>A0A0K6H6W5</accession>
<dbReference type="PANTHER" id="PTHR43597">
    <property type="entry name" value="SULFUR ACCEPTOR PROTEIN CSDE"/>
    <property type="match status" value="1"/>
</dbReference>
<dbReference type="OrthoDB" id="9799320at2"/>
<comment type="similarity">
    <text evidence="1">Belongs to the SufE family.</text>
</comment>
<proteinExistence type="inferred from homology"/>
<name>A0A0K6H6W5_9GAMM</name>